<dbReference type="KEGG" id="sphh:SDAV_00674"/>
<reference evidence="2" key="1">
    <citation type="submission" date="2018-07" db="EMBL/GenBank/DDBJ databases">
        <title>Complete Genome Sequence of Spiroplasma phoeniceum.</title>
        <authorList>
            <person name="Davis R.E."/>
            <person name="Shao J.Y."/>
            <person name="Zhao Y."/>
            <person name="Silver A."/>
            <person name="Stump z."/>
            <person name="Gasparich G."/>
        </authorList>
    </citation>
    <scope>NUCLEOTIDE SEQUENCE [LARGE SCALE GENOMIC DNA]</scope>
    <source>
        <strain evidence="2">P40</strain>
    </source>
</reference>
<sequence length="102" mass="12116">MIFTINKIVFYKLWKNLLRIKKQKGNNAIKKIFSLLAPMSFVFGTMSKIIATSSLVDQQREPLIIEEQSNLDLYYKNNDNKCDIVFNDWGFKKRWMTIVTYI</sequence>
<dbReference type="EMBL" id="CP031088">
    <property type="protein sequence ID" value="AXF95663.1"/>
    <property type="molecule type" value="Genomic_DNA"/>
</dbReference>
<evidence type="ECO:0000313" key="1">
    <source>
        <dbReference type="EMBL" id="AXF95663.1"/>
    </source>
</evidence>
<protein>
    <submittedName>
        <fullName evidence="1">Uncharacterized protein</fullName>
    </submittedName>
</protein>
<dbReference type="Proteomes" id="UP000253689">
    <property type="component" value="Chromosome"/>
</dbReference>
<accession>A0A345DN75</accession>
<name>A0A345DN75_9MOLU</name>
<gene>
    <name evidence="1" type="ORF">SDAV_00674</name>
</gene>
<evidence type="ECO:0000313" key="2">
    <source>
        <dbReference type="Proteomes" id="UP000253689"/>
    </source>
</evidence>
<dbReference type="AlphaFoldDB" id="A0A345DN75"/>
<organism evidence="1 2">
    <name type="scientific">Spiroplasma phoeniceum P40</name>
    <dbReference type="NCBI Taxonomy" id="1276259"/>
    <lineage>
        <taxon>Bacteria</taxon>
        <taxon>Bacillati</taxon>
        <taxon>Mycoplasmatota</taxon>
        <taxon>Mollicutes</taxon>
        <taxon>Entomoplasmatales</taxon>
        <taxon>Spiroplasmataceae</taxon>
        <taxon>Spiroplasma</taxon>
    </lineage>
</organism>
<keyword evidence="2" id="KW-1185">Reference proteome</keyword>
<proteinExistence type="predicted"/>